<sequence length="87" mass="9658">MSKTLGEQTRPYTKPAPLTEIQPQSVNDTASTHPTGKSGKAKINAVESQGPHRLGQKGVKVEERNEMYLTRCRCKRSAWELSSFRAA</sequence>
<proteinExistence type="predicted"/>
<organism evidence="2 3">
    <name type="scientific">Caerostris darwini</name>
    <dbReference type="NCBI Taxonomy" id="1538125"/>
    <lineage>
        <taxon>Eukaryota</taxon>
        <taxon>Metazoa</taxon>
        <taxon>Ecdysozoa</taxon>
        <taxon>Arthropoda</taxon>
        <taxon>Chelicerata</taxon>
        <taxon>Arachnida</taxon>
        <taxon>Araneae</taxon>
        <taxon>Araneomorphae</taxon>
        <taxon>Entelegynae</taxon>
        <taxon>Araneoidea</taxon>
        <taxon>Araneidae</taxon>
        <taxon>Caerostris</taxon>
    </lineage>
</organism>
<evidence type="ECO:0000313" key="3">
    <source>
        <dbReference type="Proteomes" id="UP001054837"/>
    </source>
</evidence>
<feature type="region of interest" description="Disordered" evidence="1">
    <location>
        <begin position="1"/>
        <end position="56"/>
    </location>
</feature>
<reference evidence="2 3" key="1">
    <citation type="submission" date="2021-06" db="EMBL/GenBank/DDBJ databases">
        <title>Caerostris darwini draft genome.</title>
        <authorList>
            <person name="Kono N."/>
            <person name="Arakawa K."/>
        </authorList>
    </citation>
    <scope>NUCLEOTIDE SEQUENCE [LARGE SCALE GENOMIC DNA]</scope>
</reference>
<dbReference type="Proteomes" id="UP001054837">
    <property type="component" value="Unassembled WGS sequence"/>
</dbReference>
<evidence type="ECO:0000256" key="1">
    <source>
        <dbReference type="SAM" id="MobiDB-lite"/>
    </source>
</evidence>
<dbReference type="AlphaFoldDB" id="A0AAV4SUH7"/>
<feature type="compositionally biased region" description="Polar residues" evidence="1">
    <location>
        <begin position="1"/>
        <end position="11"/>
    </location>
</feature>
<evidence type="ECO:0000313" key="2">
    <source>
        <dbReference type="EMBL" id="GIY38008.1"/>
    </source>
</evidence>
<comment type="caution">
    <text evidence="2">The sequence shown here is derived from an EMBL/GenBank/DDBJ whole genome shotgun (WGS) entry which is preliminary data.</text>
</comment>
<feature type="compositionally biased region" description="Polar residues" evidence="1">
    <location>
        <begin position="21"/>
        <end position="35"/>
    </location>
</feature>
<dbReference type="EMBL" id="BPLQ01008534">
    <property type="protein sequence ID" value="GIY38008.1"/>
    <property type="molecule type" value="Genomic_DNA"/>
</dbReference>
<accession>A0AAV4SUH7</accession>
<protein>
    <submittedName>
        <fullName evidence="2">Uncharacterized protein</fullName>
    </submittedName>
</protein>
<keyword evidence="3" id="KW-1185">Reference proteome</keyword>
<gene>
    <name evidence="2" type="ORF">CDAR_391181</name>
</gene>
<name>A0AAV4SUH7_9ARAC</name>